<reference evidence="2 3" key="1">
    <citation type="submission" date="2021-07" db="EMBL/GenBank/DDBJ databases">
        <title>Paraburkholderia edwinii protects Aspergillus sp. from phenazines by acting as a toxin sponge.</title>
        <authorList>
            <person name="Dahlstrom K.M."/>
            <person name="Newman D.K."/>
        </authorList>
    </citation>
    <scope>NUCLEOTIDE SEQUENCE [LARGE SCALE GENOMIC DNA]</scope>
    <source>
        <strain evidence="2 3">Pe01</strain>
    </source>
</reference>
<sequence length="235" mass="26205">MKLTTMYAAALGVLASNAFAASVYEDYDPFYAAQPHAVFAAPIKFDAGVLHSIRGEPGVFTELQSRLDGRSLRIWVWENRITVNGKTFRFANATRFPGEHSSLIYPDSADVFQASRANGRPALICLQGHGSGSGEAGRYTQIYLLVDPLASKGKATFLQLPSLLSSCRAVVENDSGKIAFPKNSYLYDDKHEARVGLLLSYYTFEKRRFAKTDDEIRLRFTDPEIPFRFSVQSRD</sequence>
<dbReference type="EMBL" id="CP080095">
    <property type="protein sequence ID" value="QYD69041.1"/>
    <property type="molecule type" value="Genomic_DNA"/>
</dbReference>
<accession>A0ABX8UK08</accession>
<evidence type="ECO:0000313" key="2">
    <source>
        <dbReference type="EMBL" id="QYD69041.1"/>
    </source>
</evidence>
<feature type="chain" id="PRO_5045620193" evidence="1">
    <location>
        <begin position="21"/>
        <end position="235"/>
    </location>
</feature>
<organism evidence="2 3">
    <name type="scientific">Paraburkholderia edwinii</name>
    <dbReference type="NCBI Taxonomy" id="2861782"/>
    <lineage>
        <taxon>Bacteria</taxon>
        <taxon>Pseudomonadati</taxon>
        <taxon>Pseudomonadota</taxon>
        <taxon>Betaproteobacteria</taxon>
        <taxon>Burkholderiales</taxon>
        <taxon>Burkholderiaceae</taxon>
        <taxon>Paraburkholderia</taxon>
    </lineage>
</organism>
<name>A0ABX8UK08_9BURK</name>
<keyword evidence="1" id="KW-0732">Signal</keyword>
<evidence type="ECO:0000256" key="1">
    <source>
        <dbReference type="SAM" id="SignalP"/>
    </source>
</evidence>
<gene>
    <name evidence="2" type="ORF">KZJ38_01170</name>
</gene>
<proteinExistence type="predicted"/>
<evidence type="ECO:0000313" key="3">
    <source>
        <dbReference type="Proteomes" id="UP000826462"/>
    </source>
</evidence>
<dbReference type="Proteomes" id="UP000826462">
    <property type="component" value="Chromosome 1"/>
</dbReference>
<dbReference type="RefSeq" id="WP_219798416.1">
    <property type="nucleotide sequence ID" value="NZ_CP080095.1"/>
</dbReference>
<protein>
    <submittedName>
        <fullName evidence="2">Uncharacterized protein</fullName>
    </submittedName>
</protein>
<keyword evidence="3" id="KW-1185">Reference proteome</keyword>
<feature type="signal peptide" evidence="1">
    <location>
        <begin position="1"/>
        <end position="20"/>
    </location>
</feature>